<evidence type="ECO:0000256" key="2">
    <source>
        <dbReference type="SAM" id="SignalP"/>
    </source>
</evidence>
<sequence>MKSSLALSLLSASLGAQAAPLATTENVHASNLLSTRQTASESADPVPAPATTWDPPAQLVAPLKAVWDHEISTYSDALGFRNYGYDQVIANNGSINYCVRWESDTKVSAETRSLAEKAIQRQFKKWMDVLKGFDGWPYDEVPVKVVGWAVRDKGVLEGDTSGLQVYTGKDADGIPQCDEACGRFFHQDGDYSGCKAGVDRHYDQSLWITDSMEFGAGAGGDWGQRLSEQEFVAGLEKDNIETVLHELGHTFALDDFYDWVPTGVTNFIMLANSADHITEFDAWMLRDWWRNLKSRYDL</sequence>
<dbReference type="Proteomes" id="UP000774617">
    <property type="component" value="Unassembled WGS sequence"/>
</dbReference>
<evidence type="ECO:0000313" key="4">
    <source>
        <dbReference type="Proteomes" id="UP000774617"/>
    </source>
</evidence>
<dbReference type="PANTHER" id="PTHR35606:SF4">
    <property type="entry name" value="CELLULOSE-BINDING FAMILY II PROTEIN"/>
    <property type="match status" value="1"/>
</dbReference>
<reference evidence="3 4" key="1">
    <citation type="journal article" date="2021" name="Nat. Commun.">
        <title>Genetic determinants of endophytism in the Arabidopsis root mycobiome.</title>
        <authorList>
            <person name="Mesny F."/>
            <person name="Miyauchi S."/>
            <person name="Thiergart T."/>
            <person name="Pickel B."/>
            <person name="Atanasova L."/>
            <person name="Karlsson M."/>
            <person name="Huettel B."/>
            <person name="Barry K.W."/>
            <person name="Haridas S."/>
            <person name="Chen C."/>
            <person name="Bauer D."/>
            <person name="Andreopoulos W."/>
            <person name="Pangilinan J."/>
            <person name="LaButti K."/>
            <person name="Riley R."/>
            <person name="Lipzen A."/>
            <person name="Clum A."/>
            <person name="Drula E."/>
            <person name="Henrissat B."/>
            <person name="Kohler A."/>
            <person name="Grigoriev I.V."/>
            <person name="Martin F.M."/>
            <person name="Hacquard S."/>
        </authorList>
    </citation>
    <scope>NUCLEOTIDE SEQUENCE [LARGE SCALE GENOMIC DNA]</scope>
    <source>
        <strain evidence="3 4">MPI-SDFR-AT-0080</strain>
    </source>
</reference>
<name>A0ABQ8G8K2_9PEZI</name>
<keyword evidence="4" id="KW-1185">Reference proteome</keyword>
<feature type="region of interest" description="Disordered" evidence="1">
    <location>
        <begin position="35"/>
        <end position="54"/>
    </location>
</feature>
<proteinExistence type="predicted"/>
<comment type="caution">
    <text evidence="3">The sequence shown here is derived from an EMBL/GenBank/DDBJ whole genome shotgun (WGS) entry which is preliminary data.</text>
</comment>
<dbReference type="PANTHER" id="PTHR35606">
    <property type="entry name" value="CELLULOSE-BINDING FAMILY II PROTEIN"/>
    <property type="match status" value="1"/>
</dbReference>
<evidence type="ECO:0000313" key="3">
    <source>
        <dbReference type="EMBL" id="KAH7045871.1"/>
    </source>
</evidence>
<dbReference type="SUPFAM" id="SSF55486">
    <property type="entry name" value="Metalloproteases ('zincins'), catalytic domain"/>
    <property type="match status" value="1"/>
</dbReference>
<keyword evidence="2" id="KW-0732">Signal</keyword>
<feature type="chain" id="PRO_5046147773" evidence="2">
    <location>
        <begin position="19"/>
        <end position="298"/>
    </location>
</feature>
<dbReference type="EMBL" id="JAGTJR010000018">
    <property type="protein sequence ID" value="KAH7045871.1"/>
    <property type="molecule type" value="Genomic_DNA"/>
</dbReference>
<accession>A0ABQ8G8K2</accession>
<gene>
    <name evidence="3" type="ORF">B0J12DRAFT_143847</name>
</gene>
<protein>
    <submittedName>
        <fullName evidence="3">Uncharacterized protein</fullName>
    </submittedName>
</protein>
<evidence type="ECO:0000256" key="1">
    <source>
        <dbReference type="SAM" id="MobiDB-lite"/>
    </source>
</evidence>
<feature type="signal peptide" evidence="2">
    <location>
        <begin position="1"/>
        <end position="18"/>
    </location>
</feature>
<organism evidence="3 4">
    <name type="scientific">Macrophomina phaseolina</name>
    <dbReference type="NCBI Taxonomy" id="35725"/>
    <lineage>
        <taxon>Eukaryota</taxon>
        <taxon>Fungi</taxon>
        <taxon>Dikarya</taxon>
        <taxon>Ascomycota</taxon>
        <taxon>Pezizomycotina</taxon>
        <taxon>Dothideomycetes</taxon>
        <taxon>Dothideomycetes incertae sedis</taxon>
        <taxon>Botryosphaeriales</taxon>
        <taxon>Botryosphaeriaceae</taxon>
        <taxon>Macrophomina</taxon>
    </lineage>
</organism>